<comment type="similarity">
    <text evidence="1">Belongs to the 4-hydroxybenzoyl-CoA thioesterase family.</text>
</comment>
<evidence type="ECO:0000256" key="1">
    <source>
        <dbReference type="ARBA" id="ARBA00005953"/>
    </source>
</evidence>
<feature type="region of interest" description="Disordered" evidence="3">
    <location>
        <begin position="164"/>
        <end position="187"/>
    </location>
</feature>
<evidence type="ECO:0000256" key="3">
    <source>
        <dbReference type="SAM" id="MobiDB-lite"/>
    </source>
</evidence>
<dbReference type="GO" id="GO:0047617">
    <property type="term" value="F:fatty acyl-CoA hydrolase activity"/>
    <property type="evidence" value="ECO:0007669"/>
    <property type="project" value="TreeGrafter"/>
</dbReference>
<gene>
    <name evidence="4" type="primary">ybgC</name>
    <name evidence="4" type="ORF">NCTC9239_02713</name>
</gene>
<evidence type="ECO:0000256" key="2">
    <source>
        <dbReference type="ARBA" id="ARBA00022801"/>
    </source>
</evidence>
<dbReference type="Proteomes" id="UP000309952">
    <property type="component" value="Chromosome"/>
</dbReference>
<dbReference type="NCBIfam" id="TIGR02799">
    <property type="entry name" value="thio_ybgC"/>
    <property type="match status" value="1"/>
</dbReference>
<evidence type="ECO:0000313" key="5">
    <source>
        <dbReference type="Proteomes" id="UP000309952"/>
    </source>
</evidence>
<dbReference type="NCBIfam" id="TIGR00051">
    <property type="entry name" value="YbgC/FadM family acyl-CoA thioesterase"/>
    <property type="match status" value="1"/>
</dbReference>
<dbReference type="EMBL" id="LR588407">
    <property type="protein sequence ID" value="VTO18265.1"/>
    <property type="molecule type" value="Genomic_DNA"/>
</dbReference>
<evidence type="ECO:0000313" key="4">
    <source>
        <dbReference type="EMBL" id="VTO18265.1"/>
    </source>
</evidence>
<dbReference type="InterPro" id="IPR029069">
    <property type="entry name" value="HotDog_dom_sf"/>
</dbReference>
<dbReference type="InterPro" id="IPR014166">
    <property type="entry name" value="Tol-Pal_acyl-CoA_thioesterase"/>
</dbReference>
<reference evidence="4 5" key="1">
    <citation type="submission" date="2019-04" db="EMBL/GenBank/DDBJ databases">
        <authorList>
            <consortium name="Pathogen Informatics"/>
        </authorList>
    </citation>
    <scope>NUCLEOTIDE SEQUENCE [LARGE SCALE GENOMIC DNA]</scope>
    <source>
        <strain evidence="4 5">NCTC9239</strain>
    </source>
</reference>
<keyword evidence="2 4" id="KW-0378">Hydrolase</keyword>
<feature type="compositionally biased region" description="Pro residues" evidence="3">
    <location>
        <begin position="176"/>
        <end position="187"/>
    </location>
</feature>
<proteinExistence type="inferred from homology"/>
<dbReference type="CDD" id="cd00586">
    <property type="entry name" value="4HBT"/>
    <property type="match status" value="1"/>
</dbReference>
<dbReference type="InterPro" id="IPR050563">
    <property type="entry name" value="4-hydroxybenzoyl-CoA_TE"/>
</dbReference>
<dbReference type="EC" id="3.1.2.-" evidence="4"/>
<name>A0A4P1KD71_9CAUL</name>
<dbReference type="InterPro" id="IPR006684">
    <property type="entry name" value="YbgC/YbaW"/>
</dbReference>
<dbReference type="SUPFAM" id="SSF54637">
    <property type="entry name" value="Thioesterase/thiol ester dehydrase-isomerase"/>
    <property type="match status" value="1"/>
</dbReference>
<dbReference type="Gene3D" id="3.10.129.10">
    <property type="entry name" value="Hotdog Thioesterase"/>
    <property type="match status" value="1"/>
</dbReference>
<dbReference type="Pfam" id="PF13279">
    <property type="entry name" value="4HBT_2"/>
    <property type="match status" value="1"/>
</dbReference>
<dbReference type="KEGG" id="bvy:NCTC9239_02713"/>
<dbReference type="PANTHER" id="PTHR31793:SF37">
    <property type="entry name" value="ACYL-COA THIOESTER HYDROLASE YBGC"/>
    <property type="match status" value="1"/>
</dbReference>
<accession>A0A4P1KD71</accession>
<sequence length="187" mass="20772">MTDQPSAGRFDGRDHLLPVRVYYEDTDFTGLVYHANYVRYFERGRSDFLRLAGVGHVDLLEQEEPLAFVVSDLAIKYLKPARIDDALVVRTRYEAIKGPRLIIRQTVERDGDVLCRADVVAVCIHLDGRPRRPTKRLIELVTPWLSGGNRIGSAITRLSAGRLMTPGATPARPAAMKPPRPPGAKGG</sequence>
<protein>
    <submittedName>
        <fullName evidence="4">Acyl-CoA thioester hydrolase YbgC</fullName>
        <ecNumber evidence="4">3.1.2.-</ecNumber>
    </submittedName>
</protein>
<keyword evidence="5" id="KW-1185">Reference proteome</keyword>
<dbReference type="PANTHER" id="PTHR31793">
    <property type="entry name" value="4-HYDROXYBENZOYL-COA THIOESTERASE FAMILY MEMBER"/>
    <property type="match status" value="1"/>
</dbReference>
<dbReference type="FunFam" id="3.10.129.10:FF:000004">
    <property type="entry name" value="Tol-pal system-associated acyl-CoA thioesterase"/>
    <property type="match status" value="1"/>
</dbReference>
<dbReference type="AlphaFoldDB" id="A0A4P1KD71"/>
<organism evidence="4 5">
    <name type="scientific">Brevundimonas vancanneytii</name>
    <dbReference type="NCBI Taxonomy" id="1325724"/>
    <lineage>
        <taxon>Bacteria</taxon>
        <taxon>Pseudomonadati</taxon>
        <taxon>Pseudomonadota</taxon>
        <taxon>Alphaproteobacteria</taxon>
        <taxon>Caulobacterales</taxon>
        <taxon>Caulobacteraceae</taxon>
        <taxon>Brevundimonas</taxon>
    </lineage>
</organism>